<feature type="domain" description="Glycoside phosphorylase super sandwich" evidence="2">
    <location>
        <begin position="355"/>
        <end position="469"/>
    </location>
</feature>
<dbReference type="Proteomes" id="UP001434337">
    <property type="component" value="Chromosome"/>
</dbReference>
<dbReference type="InterPro" id="IPR052047">
    <property type="entry name" value="GH94_Enzymes"/>
</dbReference>
<accession>A0ABZ3C9P4</accession>
<dbReference type="InterPro" id="IPR048771">
    <property type="entry name" value="SOGP_2nd"/>
</dbReference>
<feature type="domain" description="SOGP N-terminal" evidence="3">
    <location>
        <begin position="18"/>
        <end position="239"/>
    </location>
</feature>
<dbReference type="InterPro" id="IPR012341">
    <property type="entry name" value="6hp_glycosidase-like_sf"/>
</dbReference>
<dbReference type="RefSeq" id="WP_342372794.1">
    <property type="nucleotide sequence ID" value="NZ_CP115965.1"/>
</dbReference>
<dbReference type="InterPro" id="IPR053831">
    <property type="entry name" value="SOGP_N"/>
</dbReference>
<protein>
    <recommendedName>
        <fullName evidence="6">Cellobiose phosphorylase</fullName>
    </recommendedName>
</protein>
<dbReference type="PANTHER" id="PTHR37469">
    <property type="entry name" value="CELLOBIONIC ACID PHOSPHORYLASE-RELATED"/>
    <property type="match status" value="1"/>
</dbReference>
<evidence type="ECO:0000256" key="1">
    <source>
        <dbReference type="SAM" id="MobiDB-lite"/>
    </source>
</evidence>
<dbReference type="Gene3D" id="1.50.10.10">
    <property type="match status" value="1"/>
</dbReference>
<dbReference type="SUPFAM" id="SSF48208">
    <property type="entry name" value="Six-hairpin glycosidases"/>
    <property type="match status" value="1"/>
</dbReference>
<evidence type="ECO:0000259" key="3">
    <source>
        <dbReference type="Pfam" id="PF21958"/>
    </source>
</evidence>
<dbReference type="PANTHER" id="PTHR37469:SF2">
    <property type="entry name" value="CELLOBIONIC ACID PHOSPHORYLASE"/>
    <property type="match status" value="1"/>
</dbReference>
<dbReference type="InterPro" id="IPR008928">
    <property type="entry name" value="6-hairpin_glycosidase_sf"/>
</dbReference>
<evidence type="ECO:0000313" key="4">
    <source>
        <dbReference type="EMBL" id="WZW98924.1"/>
    </source>
</evidence>
<evidence type="ECO:0000259" key="2">
    <source>
        <dbReference type="Pfam" id="PF21250"/>
    </source>
</evidence>
<feature type="region of interest" description="Disordered" evidence="1">
    <location>
        <begin position="269"/>
        <end position="298"/>
    </location>
</feature>
<evidence type="ECO:0008006" key="6">
    <source>
        <dbReference type="Google" id="ProtNLM"/>
    </source>
</evidence>
<dbReference type="EMBL" id="CP115965">
    <property type="protein sequence ID" value="WZW98924.1"/>
    <property type="molecule type" value="Genomic_DNA"/>
</dbReference>
<organism evidence="4 5">
    <name type="scientific">Propioniciclava soli</name>
    <dbReference type="NCBI Taxonomy" id="2775081"/>
    <lineage>
        <taxon>Bacteria</taxon>
        <taxon>Bacillati</taxon>
        <taxon>Actinomycetota</taxon>
        <taxon>Actinomycetes</taxon>
        <taxon>Propionibacteriales</taxon>
        <taxon>Propionibacteriaceae</taxon>
        <taxon>Propioniciclava</taxon>
    </lineage>
</organism>
<dbReference type="Pfam" id="PF21250">
    <property type="entry name" value="SOGP_2nd"/>
    <property type="match status" value="1"/>
</dbReference>
<proteinExistence type="predicted"/>
<evidence type="ECO:0000313" key="5">
    <source>
        <dbReference type="Proteomes" id="UP001434337"/>
    </source>
</evidence>
<reference evidence="4 5" key="1">
    <citation type="journal article" date="2023" name="Environ Microbiome">
        <title>A coral-associated actinobacterium mitigates coral bleaching under heat stress.</title>
        <authorList>
            <person name="Li J."/>
            <person name="Zou Y."/>
            <person name="Li Q."/>
            <person name="Zhang J."/>
            <person name="Bourne D.G."/>
            <person name="Lyu Y."/>
            <person name="Liu C."/>
            <person name="Zhang S."/>
        </authorList>
    </citation>
    <scope>NUCLEOTIDE SEQUENCE [LARGE SCALE GENOMIC DNA]</scope>
    <source>
        <strain evidence="4 5">SCSIO 13291</strain>
    </source>
</reference>
<name>A0ABZ3C9P4_9ACTN</name>
<dbReference type="Pfam" id="PF21958">
    <property type="entry name" value="SOGP_N"/>
    <property type="match status" value="1"/>
</dbReference>
<gene>
    <name evidence="4" type="ORF">PCC79_01550</name>
</gene>
<sequence>MLPEIPSPTTGAPTIRASFTPAGALASLTADDLSLVQYPASEHEAGPHQVWLRVRRDDGTDPLPLTGPACGGRIRRSDDGVMLAGDHGGVAWTLTWRQPAPGVFGWVVGLVNRGADPVVVDAVWTVDAALTELDALQRSENYVAQYLDVTPLTDAEGFALAVRQNMPGAVHPWLAVVASVPVVGWCTDALQLRGAVPGTGLDLTRDLPAERLQHEHTLLGLQTEPVTLAPGEATTLCFGGLAVADHPERSSDADLPAVRAALVDSLFVPPREAEPEAGGAGTDERDAPHALDTLDTPDPLDPLDTGEEPVGTTLFSPVTFAHGEDVPDGEFAAWTGGAELEADANGRPWAALSGRRHVVRGTKEHAVLRPHGHVQRVAAGPMPTDLTVASTAWMAGTFAAQVTVGHACAAPLVSVRRSYLGLTQAEGVRIFVRDGDDWRLLGVPSAWAVEDERCTWWYRWGGRLLVVRSELGLAGLTVSIEVAEGDPLDLRLFARASGGDVIRTEERATALTHTVAFDDEADHRDAPAETGAAWPTVTLASDDAGAQRLNRMLPWFTDNALVHYQAPRGLEQFTGGAWGTRDVCQGPVGLFVATGRWDVQRAVLLATFAAQQDDGDWPQWFQYLPEHAGPGYRESHGDVVYWPLLALGEYLMATGDGGILDEEVGWVADDALRPASSVRAHVEAALGHLAGERSADPRLPAYGHGDWNDALQPASPALARSLVSAWTATLEIKALRALADGLRAAGRASDPAVEQATVQASATADALRERLVVDGELCGYAVVSDDGLEPLVHPADTRTGLRHGSLQMIHALADELLTPEEASAHLAVIDEHLDGPTGIYLFDRPVEYHGGETHTFLRAEAASFWGREIGLMYMHAHIRWVEALLRLGLAERAWAALQLVLPEGLRAAVPGAVPMQSNCYHSSVDALFPDRYAAQDEAERLFDPTFGFAGGWRVYSSGSGLVLRLVTEGFLGVRVVADGVELDPVLPAALDGLLATVPLGDRVARVLYRVGEPGCGVRRVEVNGRVVFPADGIAPVERRYRAGGVRISREGWGAGDLAITIEVGAS</sequence>
<keyword evidence="5" id="KW-1185">Reference proteome</keyword>